<name>A0A2A2WNJ3_9ACTN</name>
<dbReference type="AlphaFoldDB" id="A0A2A2WNJ3"/>
<keyword evidence="1" id="KW-0732">Signal</keyword>
<protein>
    <recommendedName>
        <fullName evidence="4">Flp pilus assembly protein RcpC/CpaB domain-containing protein</fullName>
    </recommendedName>
</protein>
<evidence type="ECO:0000313" key="2">
    <source>
        <dbReference type="EMBL" id="PAY22760.1"/>
    </source>
</evidence>
<dbReference type="EMBL" id="NTGA01000020">
    <property type="protein sequence ID" value="PAY22760.1"/>
    <property type="molecule type" value="Genomic_DNA"/>
</dbReference>
<feature type="chain" id="PRO_5038334140" description="Flp pilus assembly protein RcpC/CpaB domain-containing protein" evidence="1">
    <location>
        <begin position="37"/>
        <end position="145"/>
    </location>
</feature>
<dbReference type="RefSeq" id="WP_095718603.1">
    <property type="nucleotide sequence ID" value="NZ_NTGA01000020.1"/>
</dbReference>
<keyword evidence="3" id="KW-1185">Reference proteome</keyword>
<comment type="caution">
    <text evidence="2">The sequence shown here is derived from an EMBL/GenBank/DDBJ whole genome shotgun (WGS) entry which is preliminary data.</text>
</comment>
<evidence type="ECO:0008006" key="4">
    <source>
        <dbReference type="Google" id="ProtNLM"/>
    </source>
</evidence>
<evidence type="ECO:0000313" key="3">
    <source>
        <dbReference type="Proteomes" id="UP000218810"/>
    </source>
</evidence>
<proteinExistence type="predicted"/>
<reference evidence="3" key="1">
    <citation type="submission" date="2017-09" db="EMBL/GenBank/DDBJ databases">
        <authorList>
            <person name="Zhang Y."/>
            <person name="Huang X."/>
            <person name="Liu J."/>
            <person name="Lu L."/>
            <person name="Peng K."/>
        </authorList>
    </citation>
    <scope>NUCLEOTIDE SEQUENCE [LARGE SCALE GENOMIC DNA]</scope>
    <source>
        <strain evidence="3">S-XJ-1</strain>
    </source>
</reference>
<sequence>MRRILTSPPAPRRWRRRRAARIALAAALVIAAPVVARQSPAEVPAPPTAVPRHHADNRNVRVVPVPLADPSVADLLSAGDLVDLIGTVDPDSPGGPLVIARAARVADTPSGRGGSRSILVEVPESDAARVASHAAGTPLAILVHG</sequence>
<evidence type="ECO:0000256" key="1">
    <source>
        <dbReference type="SAM" id="SignalP"/>
    </source>
</evidence>
<dbReference type="OrthoDB" id="4775175at2"/>
<feature type="signal peptide" evidence="1">
    <location>
        <begin position="1"/>
        <end position="36"/>
    </location>
</feature>
<gene>
    <name evidence="2" type="ORF">CEY15_11730</name>
</gene>
<accession>A0A2A2WNJ3</accession>
<organism evidence="2 3">
    <name type="scientific">Dietzia natronolimnaea</name>
    <dbReference type="NCBI Taxonomy" id="161920"/>
    <lineage>
        <taxon>Bacteria</taxon>
        <taxon>Bacillati</taxon>
        <taxon>Actinomycetota</taxon>
        <taxon>Actinomycetes</taxon>
        <taxon>Mycobacteriales</taxon>
        <taxon>Dietziaceae</taxon>
        <taxon>Dietzia</taxon>
    </lineage>
</organism>
<dbReference type="Proteomes" id="UP000218810">
    <property type="component" value="Unassembled WGS sequence"/>
</dbReference>